<name>A0A1D8AFJ1_9SPHN</name>
<accession>A0A1D8AFJ1</accession>
<keyword evidence="1" id="KW-0614">Plasmid</keyword>
<dbReference type="EMBL" id="CP017077">
    <property type="protein sequence ID" value="AOR80875.1"/>
    <property type="molecule type" value="Genomic_DNA"/>
</dbReference>
<proteinExistence type="predicted"/>
<dbReference type="Proteomes" id="UP000094626">
    <property type="component" value="Plasmid pSA2"/>
</dbReference>
<dbReference type="RefSeq" id="WP_069710122.1">
    <property type="nucleotide sequence ID" value="NZ_CP017077.1"/>
</dbReference>
<dbReference type="AlphaFoldDB" id="A0A1D8AFJ1"/>
<keyword evidence="2" id="KW-1185">Reference proteome</keyword>
<sequence length="132" mass="13392">MRAQRQKIATEVAQRLFAAEAALDIASARIAELNAALPLATIDARVGACVGQEAVTRSAAALMLMARARGEIIATHAGLKTASVAIGLGEMAFGDLIKLDENSGSALPPGGMPGEALPLALPATGPSHLRLA</sequence>
<reference evidence="2" key="1">
    <citation type="journal article" date="2017" name="J. Biotechnol.">
        <title>Complete genome sequence of Novosphingobium resinovorum SA1, a versatile xenobiotic-degrading bacterium capable of utilizing sulfanilic acid.</title>
        <authorList>
            <person name="Hegedus B."/>
            <person name="Kos P.B."/>
            <person name="Balint B."/>
            <person name="Maroti G."/>
            <person name="Gan H.M."/>
            <person name="Perei K."/>
            <person name="Rakhely G."/>
        </authorList>
    </citation>
    <scope>NUCLEOTIDE SEQUENCE [LARGE SCALE GENOMIC DNA]</scope>
    <source>
        <strain evidence="2">SA1</strain>
    </source>
</reference>
<protein>
    <submittedName>
        <fullName evidence="1">Uncharacterized protein</fullName>
    </submittedName>
</protein>
<organism evidence="1 2">
    <name type="scientific">Novosphingobium resinovorum</name>
    <dbReference type="NCBI Taxonomy" id="158500"/>
    <lineage>
        <taxon>Bacteria</taxon>
        <taxon>Pseudomonadati</taxon>
        <taxon>Pseudomonadota</taxon>
        <taxon>Alphaproteobacteria</taxon>
        <taxon>Sphingomonadales</taxon>
        <taxon>Sphingomonadaceae</taxon>
        <taxon>Novosphingobium</taxon>
    </lineage>
</organism>
<gene>
    <name evidence="1" type="ORF">BES08_29210</name>
</gene>
<geneLocation type="plasmid" evidence="1 2">
    <name>pSA2</name>
</geneLocation>
<evidence type="ECO:0000313" key="2">
    <source>
        <dbReference type="Proteomes" id="UP000094626"/>
    </source>
</evidence>
<dbReference type="KEGG" id="nre:BES08_29210"/>
<evidence type="ECO:0000313" key="1">
    <source>
        <dbReference type="EMBL" id="AOR80875.1"/>
    </source>
</evidence>